<dbReference type="EMBL" id="ML977179">
    <property type="protein sequence ID" value="KAF1982986.1"/>
    <property type="molecule type" value="Genomic_DNA"/>
</dbReference>
<accession>A0A6G1GPT7</accession>
<gene>
    <name evidence="2" type="ORF">K402DRAFT_397128</name>
</gene>
<keyword evidence="1" id="KW-0732">Signal</keyword>
<organism evidence="2 3">
    <name type="scientific">Aulographum hederae CBS 113979</name>
    <dbReference type="NCBI Taxonomy" id="1176131"/>
    <lineage>
        <taxon>Eukaryota</taxon>
        <taxon>Fungi</taxon>
        <taxon>Dikarya</taxon>
        <taxon>Ascomycota</taxon>
        <taxon>Pezizomycotina</taxon>
        <taxon>Dothideomycetes</taxon>
        <taxon>Pleosporomycetidae</taxon>
        <taxon>Aulographales</taxon>
        <taxon>Aulographaceae</taxon>
    </lineage>
</organism>
<evidence type="ECO:0008006" key="4">
    <source>
        <dbReference type="Google" id="ProtNLM"/>
    </source>
</evidence>
<evidence type="ECO:0000313" key="3">
    <source>
        <dbReference type="Proteomes" id="UP000800041"/>
    </source>
</evidence>
<proteinExistence type="predicted"/>
<protein>
    <recommendedName>
        <fullName evidence="4">Secreted protein</fullName>
    </recommendedName>
</protein>
<sequence>MLQDRFAGLSLVSVCSAVRVCSLSLPATRSSRKSRLLRTCGWFWSLDKHKLTHHSPNVFTSLEVTDTLEMLRCSTVRPVEMLTFLLQQSPTRVAPRARQYLPV</sequence>
<keyword evidence="3" id="KW-1185">Reference proteome</keyword>
<dbReference type="AlphaFoldDB" id="A0A6G1GPT7"/>
<feature type="chain" id="PRO_5026015054" description="Secreted protein" evidence="1">
    <location>
        <begin position="18"/>
        <end position="103"/>
    </location>
</feature>
<feature type="signal peptide" evidence="1">
    <location>
        <begin position="1"/>
        <end position="17"/>
    </location>
</feature>
<reference evidence="2" key="1">
    <citation type="journal article" date="2020" name="Stud. Mycol.">
        <title>101 Dothideomycetes genomes: a test case for predicting lifestyles and emergence of pathogens.</title>
        <authorList>
            <person name="Haridas S."/>
            <person name="Albert R."/>
            <person name="Binder M."/>
            <person name="Bloem J."/>
            <person name="Labutti K."/>
            <person name="Salamov A."/>
            <person name="Andreopoulos B."/>
            <person name="Baker S."/>
            <person name="Barry K."/>
            <person name="Bills G."/>
            <person name="Bluhm B."/>
            <person name="Cannon C."/>
            <person name="Castanera R."/>
            <person name="Culley D."/>
            <person name="Daum C."/>
            <person name="Ezra D."/>
            <person name="Gonzalez J."/>
            <person name="Henrissat B."/>
            <person name="Kuo A."/>
            <person name="Liang C."/>
            <person name="Lipzen A."/>
            <person name="Lutzoni F."/>
            <person name="Magnuson J."/>
            <person name="Mondo S."/>
            <person name="Nolan M."/>
            <person name="Ohm R."/>
            <person name="Pangilinan J."/>
            <person name="Park H.-J."/>
            <person name="Ramirez L."/>
            <person name="Alfaro M."/>
            <person name="Sun H."/>
            <person name="Tritt A."/>
            <person name="Yoshinaga Y."/>
            <person name="Zwiers L.-H."/>
            <person name="Turgeon B."/>
            <person name="Goodwin S."/>
            <person name="Spatafora J."/>
            <person name="Crous P."/>
            <person name="Grigoriev I."/>
        </authorList>
    </citation>
    <scope>NUCLEOTIDE SEQUENCE</scope>
    <source>
        <strain evidence="2">CBS 113979</strain>
    </source>
</reference>
<name>A0A6G1GPT7_9PEZI</name>
<evidence type="ECO:0000313" key="2">
    <source>
        <dbReference type="EMBL" id="KAF1982986.1"/>
    </source>
</evidence>
<dbReference type="Proteomes" id="UP000800041">
    <property type="component" value="Unassembled WGS sequence"/>
</dbReference>
<evidence type="ECO:0000256" key="1">
    <source>
        <dbReference type="SAM" id="SignalP"/>
    </source>
</evidence>